<feature type="domain" description="Fibrinogen C-terminal" evidence="16">
    <location>
        <begin position="1615"/>
        <end position="1830"/>
    </location>
</feature>
<dbReference type="CDD" id="cd00054">
    <property type="entry name" value="EGF_CA"/>
    <property type="match status" value="2"/>
</dbReference>
<dbReference type="Pfam" id="PF00147">
    <property type="entry name" value="Fibrinogen_C"/>
    <property type="match status" value="1"/>
</dbReference>
<reference evidence="17" key="2">
    <citation type="submission" date="2025-08" db="UniProtKB">
        <authorList>
            <consortium name="Ensembl"/>
        </authorList>
    </citation>
    <scope>IDENTIFICATION</scope>
</reference>
<proteinExistence type="inferred from homology"/>
<dbReference type="Pfam" id="PF23106">
    <property type="entry name" value="EGF_Teneurin"/>
    <property type="match status" value="1"/>
</dbReference>
<dbReference type="PROSITE" id="PS51406">
    <property type="entry name" value="FIBRINOGEN_C_2"/>
    <property type="match status" value="1"/>
</dbReference>
<evidence type="ECO:0000256" key="13">
    <source>
        <dbReference type="SAM" id="SignalP"/>
    </source>
</evidence>
<evidence type="ECO:0000256" key="11">
    <source>
        <dbReference type="ARBA" id="ARBA00023180"/>
    </source>
</evidence>
<evidence type="ECO:0000259" key="14">
    <source>
        <dbReference type="PROSITE" id="PS50026"/>
    </source>
</evidence>
<feature type="domain" description="Fibronectin type-III" evidence="15">
    <location>
        <begin position="538"/>
        <end position="628"/>
    </location>
</feature>
<feature type="domain" description="Fibronectin type-III" evidence="15">
    <location>
        <begin position="718"/>
        <end position="808"/>
    </location>
</feature>
<evidence type="ECO:0000256" key="12">
    <source>
        <dbReference type="PROSITE-ProRule" id="PRU00076"/>
    </source>
</evidence>
<evidence type="ECO:0000256" key="8">
    <source>
        <dbReference type="ARBA" id="ARBA00022889"/>
    </source>
</evidence>
<dbReference type="Pfam" id="PF25024">
    <property type="entry name" value="EGF_TEN"/>
    <property type="match status" value="2"/>
</dbReference>
<dbReference type="FunFam" id="2.60.40.10:FF:000293">
    <property type="entry name" value="Tenascin C"/>
    <property type="match status" value="1"/>
</dbReference>
<evidence type="ECO:0000256" key="1">
    <source>
        <dbReference type="ARBA" id="ARBA00004498"/>
    </source>
</evidence>
<feature type="domain" description="Fibronectin type-III" evidence="15">
    <location>
        <begin position="1529"/>
        <end position="1617"/>
    </location>
</feature>
<dbReference type="FunFam" id="2.60.40.10:FF:000099">
    <property type="entry name" value="Fibronectin 1"/>
    <property type="match status" value="1"/>
</dbReference>
<dbReference type="PROSITE" id="PS50026">
    <property type="entry name" value="EGF_3"/>
    <property type="match status" value="1"/>
</dbReference>
<dbReference type="GO" id="GO:0007155">
    <property type="term" value="P:cell adhesion"/>
    <property type="evidence" value="ECO:0007669"/>
    <property type="project" value="UniProtKB-KW"/>
</dbReference>
<dbReference type="FunFam" id="2.60.40.10:FF:000529">
    <property type="entry name" value="Tenascin C"/>
    <property type="match status" value="1"/>
</dbReference>
<feature type="domain" description="Fibronectin type-III" evidence="15">
    <location>
        <begin position="1170"/>
        <end position="1260"/>
    </location>
</feature>
<feature type="signal peptide" evidence="13">
    <location>
        <begin position="1"/>
        <end position="22"/>
    </location>
</feature>
<reference evidence="17" key="3">
    <citation type="submission" date="2025-09" db="UniProtKB">
        <authorList>
            <consortium name="Ensembl"/>
        </authorList>
    </citation>
    <scope>IDENTIFICATION</scope>
</reference>
<feature type="disulfide bond" evidence="12">
    <location>
        <begin position="254"/>
        <end position="264"/>
    </location>
</feature>
<keyword evidence="18" id="KW-1185">Reference proteome</keyword>
<dbReference type="InterPro" id="IPR014716">
    <property type="entry name" value="Fibrinogen_a/b/g_C_1"/>
</dbReference>
<dbReference type="Gene3D" id="2.10.25.10">
    <property type="entry name" value="Laminin"/>
    <property type="match status" value="8"/>
</dbReference>
<organism evidence="17 18">
    <name type="scientific">Ficedula albicollis</name>
    <name type="common">Collared flycatcher</name>
    <name type="synonym">Muscicapa albicollis</name>
    <dbReference type="NCBI Taxonomy" id="59894"/>
    <lineage>
        <taxon>Eukaryota</taxon>
        <taxon>Metazoa</taxon>
        <taxon>Chordata</taxon>
        <taxon>Craniata</taxon>
        <taxon>Vertebrata</taxon>
        <taxon>Euteleostomi</taxon>
        <taxon>Archelosauria</taxon>
        <taxon>Archosauria</taxon>
        <taxon>Dinosauria</taxon>
        <taxon>Saurischia</taxon>
        <taxon>Theropoda</taxon>
        <taxon>Coelurosauria</taxon>
        <taxon>Aves</taxon>
        <taxon>Neognathae</taxon>
        <taxon>Neoaves</taxon>
        <taxon>Telluraves</taxon>
        <taxon>Australaves</taxon>
        <taxon>Passeriformes</taxon>
        <taxon>Muscicapidae</taxon>
        <taxon>Ficedula</taxon>
    </lineage>
</organism>
<evidence type="ECO:0000259" key="15">
    <source>
        <dbReference type="PROSITE" id="PS50853"/>
    </source>
</evidence>
<dbReference type="Ensembl" id="ENSFALT00000033986.1">
    <property type="protein sequence ID" value="ENSFALP00000020925.1"/>
    <property type="gene ID" value="ENSFALG00000005325.2"/>
</dbReference>
<dbReference type="SMART" id="SM00181">
    <property type="entry name" value="EGF"/>
    <property type="match status" value="8"/>
</dbReference>
<keyword evidence="8" id="KW-0130">Cell adhesion</keyword>
<evidence type="ECO:0000256" key="6">
    <source>
        <dbReference type="ARBA" id="ARBA00022729"/>
    </source>
</evidence>
<evidence type="ECO:0000256" key="5">
    <source>
        <dbReference type="ARBA" id="ARBA00022536"/>
    </source>
</evidence>
<protein>
    <submittedName>
        <fullName evidence="17">Tenascin C</fullName>
    </submittedName>
</protein>
<feature type="domain" description="Fibronectin type-III" evidence="15">
    <location>
        <begin position="809"/>
        <end position="899"/>
    </location>
</feature>
<dbReference type="PROSITE" id="PS00022">
    <property type="entry name" value="EGF_1"/>
    <property type="match status" value="4"/>
</dbReference>
<keyword evidence="5 12" id="KW-0245">EGF-like domain</keyword>
<feature type="domain" description="Fibronectin type-III" evidence="15">
    <location>
        <begin position="1442"/>
        <end position="1528"/>
    </location>
</feature>
<dbReference type="FunFam" id="2.60.40.10:FF:000207">
    <property type="entry name" value="Tenascin C"/>
    <property type="match status" value="1"/>
</dbReference>
<dbReference type="GO" id="GO:0005615">
    <property type="term" value="C:extracellular space"/>
    <property type="evidence" value="ECO:0007669"/>
    <property type="project" value="TreeGrafter"/>
</dbReference>
<keyword evidence="11" id="KW-0325">Glycoprotein</keyword>
<feature type="domain" description="EGF-like" evidence="14">
    <location>
        <begin position="250"/>
        <end position="281"/>
    </location>
</feature>
<dbReference type="Proteomes" id="UP000016665">
    <property type="component" value="Chromosome 17"/>
</dbReference>
<dbReference type="InterPro" id="IPR003961">
    <property type="entry name" value="FN3_dom"/>
</dbReference>
<sequence length="1841" mass="201088">MGLPSQVLACAVLALLSQHVTGGLIKRMIRQKRETGLNVTLPEDNQPVVFNHVYNIKLPVGSLCSVDLDTASGDADLKAEIEPVKNYEEHTVNEGNQIVFTHRINIPRRACGCAAAPDIKDLLSRLEELEGLVSSLREQCASGAGCCPNSQAAEGRLDTTPYCSGHGNYSIEICGCVCEPGWKGPNCSQASCPSDCNDQGKCVDGLCVCFEGYTGPDCGQELCGRGCGAHGRCVGGQCLCHEGFVGDDCSVPLCPHNCHGRGRCVDSECVCDEGYTGEDCSELICPNDCFDRGRCVNGTCFCEEGFTGEDCGEPTCPNDCHGNGRCENGLCVCHEGFVGDDCSLRCPNDCRSRGRCVEGRCQCDNGFTGDDCGELACPNDCHGRGRCVDGRCVCHEGFVGEDCRERSCPNDCNNAGRCVDGRCVCEDGYIGDDCSDGRCSVPLNWDHPAARDPSGAFPQSWLESEMQQRQWLLASSNSSGDFWWSPRQQVADGVAVVLQCLCHLLFCSHHNVTGAVASTELLITLVWLFFPPPFPVSPPTELTVTNVTDKTVNLEWKHENLVNEYLITYVPTSSGGLDMQFTVPGNHTAATIHELEPGVEYFIRVFAILKNRKSIPVSARVATYLPAPEGLRFKSVRETSVQVEWDPLNFSFDGWELVFRNMKKDDNGDITSSLKRPETSYTQPGLAPGQQYNVSIHVVKNNTRGPGLSKVITTKLDAPSQVEAKDVTDTTALITWSKPLAEVEGVELTYGPKDIPGDRTTIDLSEDESQYSIGNLRPHTEYEVTLVSRRGDMESDPVKEVFVTDLDAPRNLKRVSQTDNSITLEWKNSHADVDNYRIKFAPISGGDHVEITVPKGSQATTRATLTGLRPGTEYGIGVTAVRNDRESAPATINAGTDLDNPKDLEVSEPTETTLSLRWRRPVAKFDRYRLVYTAAGGKRSEVEIPVDSTSFLLRGLDPGTEYSISLLAEKGRHKSKPTTVKGSTEEPELGQLSVSKPGWDGFQLTWTAADGAYESFVIQVQEAGSPEEPRNVTVPGTLSSVNVTGLKASTPYTITLQGLARGYRTKPLSLETTTVEELLLSKLSVSNATSDSLSLSWEAQDKAFDHFILEVRNSDFPLDSLVLTVPGDSRHSVVTNLKAATNYTVQLHGVIDGQGGQTLTAMATTEAEPQLGTLTLTNVTPDSFNLSWSTRAGPFAAFVIKIRDSLAAQEPQELTVPGGARSARISGLTDHTAYDIHLQGTTRAGVPTEPLTAFVTTEAEPEVDNLLVSDATPDGFRLSWTADEGVFNSFVLKIRDTRRKSDPLELIVPGHERTQDVTGLKEGTEYEIELYGIGSGQRSQPINTVASTVVGSPKGISFSDITENSATVSWTPPHSRVETFRISYVPTTGGTPNVVTVEGTKTRTKLVKLVPGVDYNVSIVSVKGFEESEPISGILKTALDSPSGLVVVNITDSEALATWQPAIAAVDNYVVSYSSEEEPEVTQLVSGNTVEYDLKGLQPATEYALRIHAQKDAQRSETLSTRFTTGLDAPRDLSATEVQSEAAVISWRPPRAPVTEYLLIYESIDGTVKELVLKPETTSYSLADLSPSTQYTVKLQALSGALRSKTIQTIFTTTGLLYPYPKDCSQALLNGEATSGLYTIYLNGDRAQPLQVFCDMGEDGGGWMVFLRRQNGKQDFYKNWNTYVAGFGDPKDEFWIGLENLHKITSQGQYELRVDLRDKGDTAHAVYERFSVGDAKSRYRLRVDGYSGTAGDSMTYHNGRSFSTFDKDHDSAITNCALSYKGAFWYKNCHRVNLMGRYGDNSHSQGVNWFHWKGHEYSIEFAEMKLRPSSFRNLEGRRKRA</sequence>
<evidence type="ECO:0000259" key="16">
    <source>
        <dbReference type="PROSITE" id="PS51406"/>
    </source>
</evidence>
<dbReference type="InterPro" id="IPR013783">
    <property type="entry name" value="Ig-like_fold"/>
</dbReference>
<gene>
    <name evidence="17" type="primary">TNC</name>
</gene>
<evidence type="ECO:0000256" key="7">
    <source>
        <dbReference type="ARBA" id="ARBA00022737"/>
    </source>
</evidence>
<dbReference type="SMART" id="SM00060">
    <property type="entry name" value="FN3"/>
    <property type="match status" value="12"/>
</dbReference>
<keyword evidence="7" id="KW-0677">Repeat</keyword>
<evidence type="ECO:0000256" key="2">
    <source>
        <dbReference type="ARBA" id="ARBA00008673"/>
    </source>
</evidence>
<dbReference type="FunFam" id="2.60.40.10:FF:000274">
    <property type="entry name" value="Tenascin C"/>
    <property type="match status" value="1"/>
</dbReference>
<dbReference type="Gene3D" id="2.20.25.10">
    <property type="match status" value="1"/>
</dbReference>
<feature type="chain" id="PRO_5032951427" evidence="13">
    <location>
        <begin position="23"/>
        <end position="1841"/>
    </location>
</feature>
<feature type="domain" description="Fibronectin type-III" evidence="15">
    <location>
        <begin position="1352"/>
        <end position="1441"/>
    </location>
</feature>
<feature type="domain" description="Fibronectin type-III" evidence="15">
    <location>
        <begin position="629"/>
        <end position="717"/>
    </location>
</feature>
<dbReference type="FunFam" id="2.60.40.10:FF:000611">
    <property type="entry name" value="Tenascin C"/>
    <property type="match status" value="1"/>
</dbReference>
<dbReference type="SUPFAM" id="SSF49265">
    <property type="entry name" value="Fibronectin type III"/>
    <property type="match status" value="9"/>
</dbReference>
<evidence type="ECO:0000256" key="9">
    <source>
        <dbReference type="ARBA" id="ARBA00023054"/>
    </source>
</evidence>
<keyword evidence="4" id="KW-0272">Extracellular matrix</keyword>
<dbReference type="FunFam" id="2.60.40.10:FF:000162">
    <property type="entry name" value="Tenascin C"/>
    <property type="match status" value="1"/>
</dbReference>
<dbReference type="SMART" id="SM00186">
    <property type="entry name" value="FBG"/>
    <property type="match status" value="1"/>
</dbReference>
<evidence type="ECO:0000313" key="17">
    <source>
        <dbReference type="Ensembl" id="ENSFALP00000020925.1"/>
    </source>
</evidence>
<dbReference type="InterPro" id="IPR036116">
    <property type="entry name" value="FN3_sf"/>
</dbReference>
<dbReference type="FunFam" id="2.10.25.10:FF:000001">
    <property type="entry name" value="Tenascin C"/>
    <property type="match status" value="7"/>
</dbReference>
<dbReference type="FunFam" id="2.60.40.10:FF:000398">
    <property type="entry name" value="Tenascin C"/>
    <property type="match status" value="1"/>
</dbReference>
<evidence type="ECO:0000256" key="10">
    <source>
        <dbReference type="ARBA" id="ARBA00023157"/>
    </source>
</evidence>
<dbReference type="PROSITE" id="PS01186">
    <property type="entry name" value="EGF_2"/>
    <property type="match status" value="3"/>
</dbReference>
<keyword evidence="10 12" id="KW-1015">Disulfide bond</keyword>
<evidence type="ECO:0000256" key="3">
    <source>
        <dbReference type="ARBA" id="ARBA00022525"/>
    </source>
</evidence>
<dbReference type="PROSITE" id="PS50853">
    <property type="entry name" value="FN3"/>
    <property type="match status" value="12"/>
</dbReference>
<name>A0A803VDW9_FICAL</name>
<feature type="domain" description="Fibronectin type-III" evidence="15">
    <location>
        <begin position="1079"/>
        <end position="1169"/>
    </location>
</feature>
<dbReference type="CDD" id="cd00063">
    <property type="entry name" value="FN3"/>
    <property type="match status" value="12"/>
</dbReference>
<dbReference type="GO" id="GO:0031175">
    <property type="term" value="P:neuron projection development"/>
    <property type="evidence" value="ECO:0007669"/>
    <property type="project" value="TreeGrafter"/>
</dbReference>
<comment type="caution">
    <text evidence="12">Lacks conserved residue(s) required for the propagation of feature annotation.</text>
</comment>
<comment type="subcellular location">
    <subcellularLocation>
        <location evidence="1">Secreted</location>
        <location evidence="1">Extracellular space</location>
        <location evidence="1">Extracellular matrix</location>
    </subcellularLocation>
</comment>
<feature type="disulfide bond" evidence="12">
    <location>
        <begin position="271"/>
        <end position="280"/>
    </location>
</feature>
<dbReference type="InterPro" id="IPR000742">
    <property type="entry name" value="EGF"/>
</dbReference>
<dbReference type="Gene3D" id="3.90.215.10">
    <property type="entry name" value="Gamma Fibrinogen, chain A, domain 1"/>
    <property type="match status" value="1"/>
</dbReference>
<comment type="similarity">
    <text evidence="2">Belongs to the tenascin family.</text>
</comment>
<dbReference type="SUPFAM" id="SSF56496">
    <property type="entry name" value="Fibrinogen C-terminal domain-like"/>
    <property type="match status" value="1"/>
</dbReference>
<dbReference type="Pfam" id="PF00041">
    <property type="entry name" value="fn3"/>
    <property type="match status" value="12"/>
</dbReference>
<dbReference type="InterPro" id="IPR050991">
    <property type="entry name" value="ECM_Regulatory_Proteins"/>
</dbReference>
<dbReference type="NCBIfam" id="NF040941">
    <property type="entry name" value="GGGWT_bact"/>
    <property type="match status" value="1"/>
</dbReference>
<dbReference type="FunFam" id="3.90.215.10:FF:000001">
    <property type="entry name" value="Tenascin isoform 1"/>
    <property type="match status" value="1"/>
</dbReference>
<dbReference type="PANTHER" id="PTHR46708:SF1">
    <property type="entry name" value="TENASCIN"/>
    <property type="match status" value="1"/>
</dbReference>
<feature type="domain" description="Fibronectin type-III" evidence="15">
    <location>
        <begin position="989"/>
        <end position="1078"/>
    </location>
</feature>
<dbReference type="Gene3D" id="2.60.40.10">
    <property type="entry name" value="Immunoglobulins"/>
    <property type="match status" value="12"/>
</dbReference>
<keyword evidence="6 13" id="KW-0732">Signal</keyword>
<keyword evidence="9" id="KW-0175">Coiled coil</keyword>
<evidence type="ECO:0000256" key="4">
    <source>
        <dbReference type="ARBA" id="ARBA00022530"/>
    </source>
</evidence>
<evidence type="ECO:0000313" key="18">
    <source>
        <dbReference type="Proteomes" id="UP000016665"/>
    </source>
</evidence>
<reference evidence="17 18" key="1">
    <citation type="journal article" date="2012" name="Nature">
        <title>The genomic landscape of species divergence in Ficedula flycatchers.</title>
        <authorList>
            <person name="Ellegren H."/>
            <person name="Smeds L."/>
            <person name="Burri R."/>
            <person name="Olason P.I."/>
            <person name="Backstrom N."/>
            <person name="Kawakami T."/>
            <person name="Kunstner A."/>
            <person name="Makinen H."/>
            <person name="Nadachowska-Brzyska K."/>
            <person name="Qvarnstrom A."/>
            <person name="Uebbing S."/>
            <person name="Wolf J.B."/>
        </authorList>
    </citation>
    <scope>NUCLEOTIDE SEQUENCE [LARGE SCALE GENOMIC DNA]</scope>
</reference>
<dbReference type="GO" id="GO:0030155">
    <property type="term" value="P:regulation of cell adhesion"/>
    <property type="evidence" value="ECO:0007669"/>
    <property type="project" value="TreeGrafter"/>
</dbReference>
<dbReference type="FunFam" id="2.60.40.10:FF:000201">
    <property type="entry name" value="Tenascin C"/>
    <property type="match status" value="1"/>
</dbReference>
<feature type="domain" description="Fibronectin type-III" evidence="15">
    <location>
        <begin position="900"/>
        <end position="988"/>
    </location>
</feature>
<dbReference type="CDD" id="cd00087">
    <property type="entry name" value="FReD"/>
    <property type="match status" value="1"/>
</dbReference>
<dbReference type="InterPro" id="IPR036056">
    <property type="entry name" value="Fibrinogen-like_C"/>
</dbReference>
<accession>A0A803VDW9</accession>
<keyword evidence="3" id="KW-0964">Secreted</keyword>
<dbReference type="PANTHER" id="PTHR46708">
    <property type="entry name" value="TENASCIN"/>
    <property type="match status" value="1"/>
</dbReference>
<dbReference type="GeneTree" id="ENSGT00940000155188"/>
<feature type="domain" description="Fibronectin type-III" evidence="15">
    <location>
        <begin position="1262"/>
        <end position="1351"/>
    </location>
</feature>
<dbReference type="InterPro" id="IPR002181">
    <property type="entry name" value="Fibrinogen_a/b/g_C_dom"/>
</dbReference>